<dbReference type="EMBL" id="LXQA010584465">
    <property type="protein sequence ID" value="MCI60595.1"/>
    <property type="molecule type" value="Genomic_DNA"/>
</dbReference>
<keyword evidence="2" id="KW-1185">Reference proteome</keyword>
<proteinExistence type="predicted"/>
<accession>A0A392TKY8</accession>
<evidence type="ECO:0000313" key="1">
    <source>
        <dbReference type="EMBL" id="MCI60595.1"/>
    </source>
</evidence>
<comment type="caution">
    <text evidence="1">The sequence shown here is derived from an EMBL/GenBank/DDBJ whole genome shotgun (WGS) entry which is preliminary data.</text>
</comment>
<organism evidence="1 2">
    <name type="scientific">Trifolium medium</name>
    <dbReference type="NCBI Taxonomy" id="97028"/>
    <lineage>
        <taxon>Eukaryota</taxon>
        <taxon>Viridiplantae</taxon>
        <taxon>Streptophyta</taxon>
        <taxon>Embryophyta</taxon>
        <taxon>Tracheophyta</taxon>
        <taxon>Spermatophyta</taxon>
        <taxon>Magnoliopsida</taxon>
        <taxon>eudicotyledons</taxon>
        <taxon>Gunneridae</taxon>
        <taxon>Pentapetalae</taxon>
        <taxon>rosids</taxon>
        <taxon>fabids</taxon>
        <taxon>Fabales</taxon>
        <taxon>Fabaceae</taxon>
        <taxon>Papilionoideae</taxon>
        <taxon>50 kb inversion clade</taxon>
        <taxon>NPAAA clade</taxon>
        <taxon>Hologalegina</taxon>
        <taxon>IRL clade</taxon>
        <taxon>Trifolieae</taxon>
        <taxon>Trifolium</taxon>
    </lineage>
</organism>
<dbReference type="AlphaFoldDB" id="A0A392TKY8"/>
<feature type="non-terminal residue" evidence="1">
    <location>
        <position position="47"/>
    </location>
</feature>
<sequence length="47" mass="5132">MGGVRFVRVRSVPRWKVFGLRVNGFRVLAAFSFGLAFGVGSKSVGCR</sequence>
<name>A0A392TKY8_9FABA</name>
<dbReference type="Proteomes" id="UP000265520">
    <property type="component" value="Unassembled WGS sequence"/>
</dbReference>
<reference evidence="1 2" key="1">
    <citation type="journal article" date="2018" name="Front. Plant Sci.">
        <title>Red Clover (Trifolium pratense) and Zigzag Clover (T. medium) - A Picture of Genomic Similarities and Differences.</title>
        <authorList>
            <person name="Dluhosova J."/>
            <person name="Istvanek J."/>
            <person name="Nedelnik J."/>
            <person name="Repkova J."/>
        </authorList>
    </citation>
    <scope>NUCLEOTIDE SEQUENCE [LARGE SCALE GENOMIC DNA]</scope>
    <source>
        <strain evidence="2">cv. 10/8</strain>
        <tissue evidence="1">Leaf</tissue>
    </source>
</reference>
<protein>
    <submittedName>
        <fullName evidence="1">Uncharacterized protein</fullName>
    </submittedName>
</protein>
<evidence type="ECO:0000313" key="2">
    <source>
        <dbReference type="Proteomes" id="UP000265520"/>
    </source>
</evidence>